<dbReference type="GO" id="GO:0032259">
    <property type="term" value="P:methylation"/>
    <property type="evidence" value="ECO:0007669"/>
    <property type="project" value="UniProtKB-KW"/>
</dbReference>
<reference evidence="1 2" key="1">
    <citation type="submission" date="2018-08" db="EMBL/GenBank/DDBJ databases">
        <title>A genome reference for cultivated species of the human gut microbiota.</title>
        <authorList>
            <person name="Zou Y."/>
            <person name="Xue W."/>
            <person name="Luo G."/>
        </authorList>
    </citation>
    <scope>NUCLEOTIDE SEQUENCE [LARGE SCALE GENOMIC DNA]</scope>
    <source>
        <strain evidence="1 2">AM54-25XD</strain>
    </source>
</reference>
<sequence>MDITSAETKATYDEIKKYVFEHNAGMKVSNLYISQVKRKCGIEVGKNYNLPKNEDSRQPQCPEDKERAIVEALEHFKMIQQE</sequence>
<organism evidence="1 2">
    <name type="scientific">Agathobacter rectalis</name>
    <dbReference type="NCBI Taxonomy" id="39491"/>
    <lineage>
        <taxon>Bacteria</taxon>
        <taxon>Bacillati</taxon>
        <taxon>Bacillota</taxon>
        <taxon>Clostridia</taxon>
        <taxon>Lachnospirales</taxon>
        <taxon>Lachnospiraceae</taxon>
        <taxon>Agathobacter</taxon>
    </lineage>
</organism>
<comment type="caution">
    <text evidence="1">The sequence shown here is derived from an EMBL/GenBank/DDBJ whole genome shotgun (WGS) entry which is preliminary data.</text>
</comment>
<evidence type="ECO:0000313" key="2">
    <source>
        <dbReference type="Proteomes" id="UP000285209"/>
    </source>
</evidence>
<dbReference type="EMBL" id="QSDV01000002">
    <property type="protein sequence ID" value="RGZ19815.1"/>
    <property type="molecule type" value="Genomic_DNA"/>
</dbReference>
<accession>A0A413MEH3</accession>
<proteinExistence type="predicted"/>
<dbReference type="GO" id="GO:0008168">
    <property type="term" value="F:methyltransferase activity"/>
    <property type="evidence" value="ECO:0007669"/>
    <property type="project" value="UniProtKB-KW"/>
</dbReference>
<protein>
    <submittedName>
        <fullName evidence="1">tRNA (Uracil-5-)-methyltransferase</fullName>
    </submittedName>
</protein>
<dbReference type="Proteomes" id="UP000285209">
    <property type="component" value="Unassembled WGS sequence"/>
</dbReference>
<evidence type="ECO:0000313" key="1">
    <source>
        <dbReference type="EMBL" id="RGZ19815.1"/>
    </source>
</evidence>
<keyword evidence="1" id="KW-0808">Transferase</keyword>
<keyword evidence="1" id="KW-0489">Methyltransferase</keyword>
<dbReference type="AlphaFoldDB" id="A0A413MEH3"/>
<name>A0A413MEH3_9FIRM</name>
<gene>
    <name evidence="1" type="ORF">DXA03_03170</name>
</gene>